<feature type="chain" id="PRO_5033004204" evidence="1">
    <location>
        <begin position="26"/>
        <end position="180"/>
    </location>
</feature>
<evidence type="ECO:0000256" key="1">
    <source>
        <dbReference type="SAM" id="SignalP"/>
    </source>
</evidence>
<sequence>MKKHITNIATALIVVLFFMSSCSGGATYSIDNPTDQAISVSIDGKDAISIGAKEYKKMDGTLSKGEHTMKVGDGQEVKFNLDQDHVMLNPTLSTYVRVLQEYGVGMQSTANDTIINIDGQTYEGPFPLVSNEPVLYTGDLNFQVDAPFKDEITTSKTGTVTMKKLFRKDEFLKFYKDEYE</sequence>
<evidence type="ECO:0000313" key="2">
    <source>
        <dbReference type="EMBL" id="MBB4036148.1"/>
    </source>
</evidence>
<protein>
    <submittedName>
        <fullName evidence="2">Uncharacterized protein</fullName>
    </submittedName>
</protein>
<dbReference type="AlphaFoldDB" id="A0A840CPY9"/>
<name>A0A840CPY9_9BACT</name>
<organism evidence="2 3">
    <name type="scientific">Dysgonomonas hofstadii</name>
    <dbReference type="NCBI Taxonomy" id="637886"/>
    <lineage>
        <taxon>Bacteria</taxon>
        <taxon>Pseudomonadati</taxon>
        <taxon>Bacteroidota</taxon>
        <taxon>Bacteroidia</taxon>
        <taxon>Bacteroidales</taxon>
        <taxon>Dysgonomonadaceae</taxon>
        <taxon>Dysgonomonas</taxon>
    </lineage>
</organism>
<dbReference type="RefSeq" id="WP_183307058.1">
    <property type="nucleotide sequence ID" value="NZ_JACIEP010000006.1"/>
</dbReference>
<keyword evidence="3" id="KW-1185">Reference proteome</keyword>
<dbReference type="Proteomes" id="UP000555103">
    <property type="component" value="Unassembled WGS sequence"/>
</dbReference>
<dbReference type="EMBL" id="JACIEP010000006">
    <property type="protein sequence ID" value="MBB4036148.1"/>
    <property type="molecule type" value="Genomic_DNA"/>
</dbReference>
<feature type="signal peptide" evidence="1">
    <location>
        <begin position="1"/>
        <end position="25"/>
    </location>
</feature>
<keyword evidence="1" id="KW-0732">Signal</keyword>
<comment type="caution">
    <text evidence="2">The sequence shown here is derived from an EMBL/GenBank/DDBJ whole genome shotgun (WGS) entry which is preliminary data.</text>
</comment>
<dbReference type="PROSITE" id="PS51257">
    <property type="entry name" value="PROKAR_LIPOPROTEIN"/>
    <property type="match status" value="1"/>
</dbReference>
<proteinExistence type="predicted"/>
<evidence type="ECO:0000313" key="3">
    <source>
        <dbReference type="Proteomes" id="UP000555103"/>
    </source>
</evidence>
<reference evidence="2 3" key="1">
    <citation type="submission" date="2020-08" db="EMBL/GenBank/DDBJ databases">
        <title>Genomic Encyclopedia of Type Strains, Phase IV (KMG-IV): sequencing the most valuable type-strain genomes for metagenomic binning, comparative biology and taxonomic classification.</title>
        <authorList>
            <person name="Goeker M."/>
        </authorList>
    </citation>
    <scope>NUCLEOTIDE SEQUENCE [LARGE SCALE GENOMIC DNA]</scope>
    <source>
        <strain evidence="2 3">DSM 104969</strain>
    </source>
</reference>
<accession>A0A840CPY9</accession>
<gene>
    <name evidence="2" type="ORF">GGR21_002049</name>
</gene>